<dbReference type="Proteomes" id="UP000092124">
    <property type="component" value="Unassembled WGS sequence"/>
</dbReference>
<dbReference type="AlphaFoldDB" id="A0A1A6HHV8"/>
<dbReference type="EMBL" id="LZPO01027836">
    <property type="protein sequence ID" value="OBS77819.1"/>
    <property type="molecule type" value="Genomic_DNA"/>
</dbReference>
<sequence>MPGQQYRKEDKSCRVKEQAAKNHIQHPSNGLHFKALEVYPGELLGDQPELGMKPPASVKVFTLEPRSDVLETLGFLKHYQLKNIDGGSPYTLALIHCSSFELP</sequence>
<dbReference type="STRING" id="56216.A0A1A6HHV8"/>
<evidence type="ECO:0000313" key="1">
    <source>
        <dbReference type="EMBL" id="OBS77819.1"/>
    </source>
</evidence>
<reference evidence="1 2" key="1">
    <citation type="submission" date="2016-06" db="EMBL/GenBank/DDBJ databases">
        <title>The Draft Genome Sequence and Annotation of the Desert Woodrat Neotoma lepida.</title>
        <authorList>
            <person name="Campbell M."/>
            <person name="Oakeson K.F."/>
            <person name="Yandell M."/>
            <person name="Halpert J.R."/>
            <person name="Dearing D."/>
        </authorList>
    </citation>
    <scope>NUCLEOTIDE SEQUENCE [LARGE SCALE GENOMIC DNA]</scope>
    <source>
        <strain evidence="1">417</strain>
        <tissue evidence="1">Liver</tissue>
    </source>
</reference>
<comment type="caution">
    <text evidence="1">The sequence shown here is derived from an EMBL/GenBank/DDBJ whole genome shotgun (WGS) entry which is preliminary data.</text>
</comment>
<feature type="non-terminal residue" evidence="1">
    <location>
        <position position="103"/>
    </location>
</feature>
<accession>A0A1A6HHV8</accession>
<organism evidence="1 2">
    <name type="scientific">Neotoma lepida</name>
    <name type="common">Desert woodrat</name>
    <dbReference type="NCBI Taxonomy" id="56216"/>
    <lineage>
        <taxon>Eukaryota</taxon>
        <taxon>Metazoa</taxon>
        <taxon>Chordata</taxon>
        <taxon>Craniata</taxon>
        <taxon>Vertebrata</taxon>
        <taxon>Euteleostomi</taxon>
        <taxon>Mammalia</taxon>
        <taxon>Eutheria</taxon>
        <taxon>Euarchontoglires</taxon>
        <taxon>Glires</taxon>
        <taxon>Rodentia</taxon>
        <taxon>Myomorpha</taxon>
        <taxon>Muroidea</taxon>
        <taxon>Cricetidae</taxon>
        <taxon>Neotominae</taxon>
        <taxon>Neotoma</taxon>
    </lineage>
</organism>
<proteinExistence type="predicted"/>
<evidence type="ECO:0000313" key="2">
    <source>
        <dbReference type="Proteomes" id="UP000092124"/>
    </source>
</evidence>
<dbReference type="OrthoDB" id="302770at2759"/>
<name>A0A1A6HHV8_NEOLE</name>
<keyword evidence="2" id="KW-1185">Reference proteome</keyword>
<protein>
    <submittedName>
        <fullName evidence="1">Uncharacterized protein</fullName>
    </submittedName>
</protein>
<gene>
    <name evidence="1" type="ORF">A6R68_19793</name>
</gene>